<dbReference type="GO" id="GO:0071949">
    <property type="term" value="F:FAD binding"/>
    <property type="evidence" value="ECO:0007669"/>
    <property type="project" value="InterPro"/>
</dbReference>
<dbReference type="Gene3D" id="3.40.462.20">
    <property type="match status" value="1"/>
</dbReference>
<comment type="cofactor">
    <cofactor evidence="1">
        <name>FAD</name>
        <dbReference type="ChEBI" id="CHEBI:57692"/>
    </cofactor>
</comment>
<dbReference type="PANTHER" id="PTHR42973">
    <property type="entry name" value="BINDING OXIDOREDUCTASE, PUTATIVE (AFU_ORTHOLOGUE AFUA_1G17690)-RELATED"/>
    <property type="match status" value="1"/>
</dbReference>
<dbReference type="Gene3D" id="3.30.43.10">
    <property type="entry name" value="Uridine Diphospho-n-acetylenolpyruvylglucosamine Reductase, domain 2"/>
    <property type="match status" value="1"/>
</dbReference>
<dbReference type="InterPro" id="IPR006093">
    <property type="entry name" value="Oxy_OxRdtase_FAD_BS"/>
</dbReference>
<dbReference type="InterPro" id="IPR016169">
    <property type="entry name" value="FAD-bd_PCMH_sub2"/>
</dbReference>
<dbReference type="Gene3D" id="3.30.465.10">
    <property type="match status" value="1"/>
</dbReference>
<evidence type="ECO:0000313" key="7">
    <source>
        <dbReference type="EMBL" id="EMA39042.1"/>
    </source>
</evidence>
<dbReference type="RefSeq" id="WP_007692587.1">
    <property type="nucleotide sequence ID" value="NZ_AJRK01000209.1"/>
</dbReference>
<reference evidence="7 8" key="1">
    <citation type="journal article" date="2014" name="PLoS Genet.">
        <title>Phylogenetically driven sequencing of extremely halophilic archaea reveals strategies for static and dynamic osmo-response.</title>
        <authorList>
            <person name="Becker E.A."/>
            <person name="Seitzer P.M."/>
            <person name="Tritt A."/>
            <person name="Larsen D."/>
            <person name="Krusor M."/>
            <person name="Yao A.I."/>
            <person name="Wu D."/>
            <person name="Madern D."/>
            <person name="Eisen J.A."/>
            <person name="Darling A.E."/>
            <person name="Facciotti M.T."/>
        </authorList>
    </citation>
    <scope>NUCLEOTIDE SEQUENCE [LARGE SCALE GENOMIC DNA]</scope>
    <source>
        <strain evidence="7 8">100A6</strain>
    </source>
</reference>
<evidence type="ECO:0000313" key="8">
    <source>
        <dbReference type="Proteomes" id="UP000011566"/>
    </source>
</evidence>
<feature type="domain" description="FAD-binding PCMH-type" evidence="6">
    <location>
        <begin position="43"/>
        <end position="213"/>
    </location>
</feature>
<dbReference type="AlphaFoldDB" id="M0LZS1"/>
<evidence type="ECO:0000256" key="2">
    <source>
        <dbReference type="ARBA" id="ARBA00005466"/>
    </source>
</evidence>
<comment type="caution">
    <text evidence="7">The sequence shown here is derived from an EMBL/GenBank/DDBJ whole genome shotgun (WGS) entry which is preliminary data.</text>
</comment>
<dbReference type="InterPro" id="IPR036318">
    <property type="entry name" value="FAD-bd_PCMH-like_sf"/>
</dbReference>
<dbReference type="PANTHER" id="PTHR42973:SF39">
    <property type="entry name" value="FAD-BINDING PCMH-TYPE DOMAIN-CONTAINING PROTEIN"/>
    <property type="match status" value="1"/>
</dbReference>
<evidence type="ECO:0000256" key="4">
    <source>
        <dbReference type="ARBA" id="ARBA00022827"/>
    </source>
</evidence>
<organism evidence="7 8">
    <name type="scientific">Halococcus hamelinensis 100A6</name>
    <dbReference type="NCBI Taxonomy" id="1132509"/>
    <lineage>
        <taxon>Archaea</taxon>
        <taxon>Methanobacteriati</taxon>
        <taxon>Methanobacteriota</taxon>
        <taxon>Stenosarchaea group</taxon>
        <taxon>Halobacteria</taxon>
        <taxon>Halobacteriales</taxon>
        <taxon>Halococcaceae</taxon>
        <taxon>Halococcus</taxon>
    </lineage>
</organism>
<keyword evidence="5" id="KW-0560">Oxidoreductase</keyword>
<dbReference type="SUPFAM" id="SSF56176">
    <property type="entry name" value="FAD-binding/transporter-associated domain-like"/>
    <property type="match status" value="1"/>
</dbReference>
<keyword evidence="8" id="KW-1185">Reference proteome</keyword>
<dbReference type="PROSITE" id="PS00862">
    <property type="entry name" value="OX2_COVAL_FAD"/>
    <property type="match status" value="1"/>
</dbReference>
<gene>
    <name evidence="7" type="ORF">C447_07793</name>
</gene>
<evidence type="ECO:0000259" key="6">
    <source>
        <dbReference type="PROSITE" id="PS51387"/>
    </source>
</evidence>
<keyword evidence="3" id="KW-0285">Flavoprotein</keyword>
<comment type="similarity">
    <text evidence="2">Belongs to the oxygen-dependent FAD-linked oxidoreductase family.</text>
</comment>
<evidence type="ECO:0000256" key="5">
    <source>
        <dbReference type="ARBA" id="ARBA00023002"/>
    </source>
</evidence>
<dbReference type="InterPro" id="IPR016167">
    <property type="entry name" value="FAD-bd_PCMH_sub1"/>
</dbReference>
<proteinExistence type="inferred from homology"/>
<dbReference type="Pfam" id="PF01565">
    <property type="entry name" value="FAD_binding_4"/>
    <property type="match status" value="1"/>
</dbReference>
<evidence type="ECO:0000256" key="1">
    <source>
        <dbReference type="ARBA" id="ARBA00001974"/>
    </source>
</evidence>
<keyword evidence="4" id="KW-0274">FAD</keyword>
<dbReference type="PROSITE" id="PS51387">
    <property type="entry name" value="FAD_PCMH"/>
    <property type="match status" value="1"/>
</dbReference>
<dbReference type="InterPro" id="IPR016166">
    <property type="entry name" value="FAD-bd_PCMH"/>
</dbReference>
<evidence type="ECO:0000256" key="3">
    <source>
        <dbReference type="ARBA" id="ARBA00022630"/>
    </source>
</evidence>
<accession>M0LZS1</accession>
<dbReference type="GO" id="GO:0016491">
    <property type="term" value="F:oxidoreductase activity"/>
    <property type="evidence" value="ECO:0007669"/>
    <property type="project" value="UniProtKB-KW"/>
</dbReference>
<sequence length="469" mass="49833">MSTTATILDESIVTDLRAAVSGDVITADDAGYEKARQLWNGAVDRRPAVFVRVTSTDDVATAIAAARDHDLPLSVLGGGHHVTGSALVDDGLVVDMCEMNDVTIDPESRTARVGPGARVADVLTPAQEHGLSPVVGSAAQTGIAGSTLAGGIGWLRRKHGLGIDNLRSVELVTTDGTVLTASADENPGLFWAVRGSGAAVGVVTSFELELVEVGPEVSIAQLIYPVERAGDVLRAYRTHAAEAPDELTTLVALMRIPPIPMVPPEAIGAPVVMVYGVYAGPIEEGEQVVASLRDLGEPLMDMSGPQPLASVHEVARLLFPNARRYSWHSMYATDLADDDLDAVADALLAAPTNECELGIWHLGGAVSEVAPDATAYPHRNAEFLLNVSAGWDDPENDEACESWAYDTWDHLWASSSTIEGFYAGFPGFVDPDERLRMVYGDNYDRLASVVEEYDPENRLGSGLVVEPTP</sequence>
<dbReference type="PATRIC" id="fig|1132509.6.peg.1771"/>
<dbReference type="EMBL" id="AOMB01000022">
    <property type="protein sequence ID" value="EMA39042.1"/>
    <property type="molecule type" value="Genomic_DNA"/>
</dbReference>
<protein>
    <submittedName>
        <fullName evidence="7">FAD linked oxidase</fullName>
    </submittedName>
</protein>
<dbReference type="InterPro" id="IPR050416">
    <property type="entry name" value="FAD-linked_Oxidoreductase"/>
</dbReference>
<dbReference type="eggNOG" id="arCOG00337">
    <property type="taxonomic scope" value="Archaea"/>
</dbReference>
<dbReference type="InterPro" id="IPR006094">
    <property type="entry name" value="Oxid_FAD_bind_N"/>
</dbReference>
<dbReference type="Proteomes" id="UP000011566">
    <property type="component" value="Unassembled WGS sequence"/>
</dbReference>
<name>M0LZS1_9EURY</name>
<dbReference type="OrthoDB" id="213514at2157"/>